<comment type="similarity">
    <text evidence="2">Belongs to the tRNA(His) guanylyltransferase family.</text>
</comment>
<dbReference type="InterPro" id="IPR024956">
    <property type="entry name" value="tRNAHis_GuaTrfase_cat"/>
</dbReference>
<reference evidence="13" key="1">
    <citation type="submission" date="2023-06" db="EMBL/GenBank/DDBJ databases">
        <title>Genomic of Agaribacillus aureum.</title>
        <authorList>
            <person name="Wang G."/>
        </authorList>
    </citation>
    <scope>NUCLEOTIDE SEQUENCE</scope>
    <source>
        <strain evidence="13">BMA12</strain>
    </source>
</reference>
<keyword evidence="4" id="KW-0808">Transferase</keyword>
<keyword evidence="5" id="KW-0819">tRNA processing</keyword>
<evidence type="ECO:0000256" key="3">
    <source>
        <dbReference type="ARBA" id="ARBA00012511"/>
    </source>
</evidence>
<protein>
    <recommendedName>
        <fullName evidence="3">tRNA(His) guanylyltransferase</fullName>
        <ecNumber evidence="3">2.7.7.79</ecNumber>
    </recommendedName>
</protein>
<dbReference type="InterPro" id="IPR007537">
    <property type="entry name" value="tRNAHis_GuaTrfase_Thg1"/>
</dbReference>
<evidence type="ECO:0000256" key="10">
    <source>
        <dbReference type="ARBA" id="ARBA00023134"/>
    </source>
</evidence>
<dbReference type="PANTHER" id="PTHR12729">
    <property type="entry name" value="TRNA(HIS) GUANYLYLTRANSFERASE-RELATED"/>
    <property type="match status" value="1"/>
</dbReference>
<dbReference type="InterPro" id="IPR038469">
    <property type="entry name" value="tRNAHis_GuaTrfase_Thg1_sf"/>
</dbReference>
<evidence type="ECO:0000259" key="12">
    <source>
        <dbReference type="Pfam" id="PF14413"/>
    </source>
</evidence>
<dbReference type="Gene3D" id="3.30.70.3000">
    <property type="match status" value="1"/>
</dbReference>
<keyword evidence="8" id="KW-0547">Nucleotide-binding</keyword>
<evidence type="ECO:0000313" key="13">
    <source>
        <dbReference type="EMBL" id="MDN5215203.1"/>
    </source>
</evidence>
<evidence type="ECO:0000256" key="6">
    <source>
        <dbReference type="ARBA" id="ARBA00022695"/>
    </source>
</evidence>
<keyword evidence="6 13" id="KW-0548">Nucleotidyltransferase</keyword>
<comment type="cofactor">
    <cofactor evidence="1">
        <name>Mg(2+)</name>
        <dbReference type="ChEBI" id="CHEBI:18420"/>
    </cofactor>
</comment>
<evidence type="ECO:0000256" key="9">
    <source>
        <dbReference type="ARBA" id="ARBA00022842"/>
    </source>
</evidence>
<evidence type="ECO:0000256" key="7">
    <source>
        <dbReference type="ARBA" id="ARBA00022723"/>
    </source>
</evidence>
<evidence type="ECO:0000259" key="11">
    <source>
        <dbReference type="Pfam" id="PF04446"/>
    </source>
</evidence>
<dbReference type="PANTHER" id="PTHR12729:SF6">
    <property type="entry name" value="TRNA(HIS) GUANYLYLTRANSFERASE-RELATED"/>
    <property type="match status" value="1"/>
</dbReference>
<keyword evidence="14" id="KW-1185">Reference proteome</keyword>
<dbReference type="InterPro" id="IPR025845">
    <property type="entry name" value="Thg1_C_dom"/>
</dbReference>
<evidence type="ECO:0000256" key="2">
    <source>
        <dbReference type="ARBA" id="ARBA00010113"/>
    </source>
</evidence>
<keyword evidence="10" id="KW-0342">GTP-binding</keyword>
<evidence type="ECO:0000256" key="4">
    <source>
        <dbReference type="ARBA" id="ARBA00022679"/>
    </source>
</evidence>
<feature type="domain" description="tRNAHis guanylyltransferase catalytic" evidence="11">
    <location>
        <begin position="8"/>
        <end position="130"/>
    </location>
</feature>
<dbReference type="Proteomes" id="UP001172083">
    <property type="component" value="Unassembled WGS sequence"/>
</dbReference>
<evidence type="ECO:0000313" key="14">
    <source>
        <dbReference type="Proteomes" id="UP001172083"/>
    </source>
</evidence>
<evidence type="ECO:0000256" key="1">
    <source>
        <dbReference type="ARBA" id="ARBA00001946"/>
    </source>
</evidence>
<organism evidence="13 14">
    <name type="scientific">Agaribacillus aureus</name>
    <dbReference type="NCBI Taxonomy" id="3051825"/>
    <lineage>
        <taxon>Bacteria</taxon>
        <taxon>Pseudomonadati</taxon>
        <taxon>Bacteroidota</taxon>
        <taxon>Cytophagia</taxon>
        <taxon>Cytophagales</taxon>
        <taxon>Splendidivirgaceae</taxon>
        <taxon>Agaribacillus</taxon>
    </lineage>
</organism>
<keyword evidence="9" id="KW-0460">Magnesium</keyword>
<evidence type="ECO:0000256" key="5">
    <source>
        <dbReference type="ARBA" id="ARBA00022694"/>
    </source>
</evidence>
<feature type="domain" description="Thg1 C-terminal" evidence="12">
    <location>
        <begin position="134"/>
        <end position="215"/>
    </location>
</feature>
<dbReference type="RefSeq" id="WP_346760542.1">
    <property type="nucleotide sequence ID" value="NZ_JAUJEB010000006.1"/>
</dbReference>
<proteinExistence type="inferred from homology"/>
<comment type="caution">
    <text evidence="13">The sequence shown here is derived from an EMBL/GenBank/DDBJ whole genome shotgun (WGS) entry which is preliminary data.</text>
</comment>
<accession>A0ABT8LBP8</accession>
<evidence type="ECO:0000256" key="8">
    <source>
        <dbReference type="ARBA" id="ARBA00022741"/>
    </source>
</evidence>
<dbReference type="Pfam" id="PF14413">
    <property type="entry name" value="Thg1C"/>
    <property type="match status" value="1"/>
</dbReference>
<dbReference type="GO" id="GO:0016779">
    <property type="term" value="F:nucleotidyltransferase activity"/>
    <property type="evidence" value="ECO:0007669"/>
    <property type="project" value="UniProtKB-KW"/>
</dbReference>
<dbReference type="EC" id="2.7.7.79" evidence="3"/>
<dbReference type="Pfam" id="PF04446">
    <property type="entry name" value="Thg1"/>
    <property type="match status" value="1"/>
</dbReference>
<name>A0ABT8LBP8_9BACT</name>
<keyword evidence="7" id="KW-0479">Metal-binding</keyword>
<gene>
    <name evidence="13" type="ORF">QQ020_24195</name>
</gene>
<sequence>MKFDELDKKLRVYETSHDFCVPPNIYMVARIDGRSFTKLTKEKHNFKRPFDENFRDLMVETVKHLMNCGFKVIYGFTESDEISLLFDLNEDTFSRKTRKYNSVLAGEASAKFTLGLGDIAAFDCRISQLPRKQDVVNYFRWRNEDAHRNALNSHCYWLLREKGKSATEATEEIEGKSTSFKNELLFSNGNNFNELPNWQKRGIGFYWINFEKKGWNPIKKVEVPTMRRCIKVDMDIPMGNEYDKFILEILEQSEKRDNSHYAT</sequence>
<dbReference type="EMBL" id="JAUJEB010000006">
    <property type="protein sequence ID" value="MDN5215203.1"/>
    <property type="molecule type" value="Genomic_DNA"/>
</dbReference>